<protein>
    <submittedName>
        <fullName evidence="3">Uncharacterized protein</fullName>
    </submittedName>
</protein>
<sequence length="184" mass="19306">MKFYAILSITGALLSAATNALPTRIAERQPTRQFGGSRPPPNSPHLAHYNGTGNGSGDYADDPENDTASYTFTFSSTSTSSTPMSTSTAMESSSDLPLLVETLTQTQSIVVPIPTGSIAPSVSDNPIMSAATCARSVSNDAKTSVHNDTNELLGVVAQKPALSSIDLKFLVVMDFSLSRGFIDV</sequence>
<keyword evidence="4" id="KW-1185">Reference proteome</keyword>
<evidence type="ECO:0000313" key="3">
    <source>
        <dbReference type="EMBL" id="GAW05381.1"/>
    </source>
</evidence>
<organism evidence="3 4">
    <name type="scientific">Lentinula edodes</name>
    <name type="common">Shiitake mushroom</name>
    <name type="synonym">Lentinus edodes</name>
    <dbReference type="NCBI Taxonomy" id="5353"/>
    <lineage>
        <taxon>Eukaryota</taxon>
        <taxon>Fungi</taxon>
        <taxon>Dikarya</taxon>
        <taxon>Basidiomycota</taxon>
        <taxon>Agaricomycotina</taxon>
        <taxon>Agaricomycetes</taxon>
        <taxon>Agaricomycetidae</taxon>
        <taxon>Agaricales</taxon>
        <taxon>Marasmiineae</taxon>
        <taxon>Omphalotaceae</taxon>
        <taxon>Lentinula</taxon>
    </lineage>
</organism>
<reference evidence="3 4" key="1">
    <citation type="submission" date="2016-08" db="EMBL/GenBank/DDBJ databases">
        <authorList>
            <consortium name="Lentinula edodes genome sequencing consortium"/>
            <person name="Sakamoto Y."/>
            <person name="Nakade K."/>
            <person name="Sato S."/>
            <person name="Yoshida Y."/>
            <person name="Miyazaki K."/>
            <person name="Natsume S."/>
            <person name="Konno N."/>
        </authorList>
    </citation>
    <scope>NUCLEOTIDE SEQUENCE [LARGE SCALE GENOMIC DNA]</scope>
    <source>
        <strain evidence="3 4">NBRC 111202</strain>
    </source>
</reference>
<accession>A0A1Q3EDV4</accession>
<feature type="chain" id="PRO_5012388341" evidence="2">
    <location>
        <begin position="21"/>
        <end position="184"/>
    </location>
</feature>
<reference evidence="3 4" key="2">
    <citation type="submission" date="2017-02" db="EMBL/GenBank/DDBJ databases">
        <title>A genome survey and senescence transcriptome analysis in Lentinula edodes.</title>
        <authorList>
            <person name="Sakamoto Y."/>
            <person name="Nakade K."/>
            <person name="Sato S."/>
            <person name="Yoshida Y."/>
            <person name="Miyazaki K."/>
            <person name="Natsume S."/>
            <person name="Konno N."/>
        </authorList>
    </citation>
    <scope>NUCLEOTIDE SEQUENCE [LARGE SCALE GENOMIC DNA]</scope>
    <source>
        <strain evidence="3 4">NBRC 111202</strain>
    </source>
</reference>
<feature type="signal peptide" evidence="2">
    <location>
        <begin position="1"/>
        <end position="20"/>
    </location>
</feature>
<proteinExistence type="predicted"/>
<dbReference type="Proteomes" id="UP000188533">
    <property type="component" value="Unassembled WGS sequence"/>
</dbReference>
<feature type="region of interest" description="Disordered" evidence="1">
    <location>
        <begin position="30"/>
        <end position="90"/>
    </location>
</feature>
<comment type="caution">
    <text evidence="3">The sequence shown here is derived from an EMBL/GenBank/DDBJ whole genome shotgun (WGS) entry which is preliminary data.</text>
</comment>
<feature type="compositionally biased region" description="Low complexity" evidence="1">
    <location>
        <begin position="67"/>
        <end position="90"/>
    </location>
</feature>
<dbReference type="AlphaFoldDB" id="A0A1Q3EDV4"/>
<name>A0A1Q3EDV4_LENED</name>
<gene>
    <name evidence="3" type="ORF">LENED_007234</name>
</gene>
<evidence type="ECO:0000313" key="4">
    <source>
        <dbReference type="Proteomes" id="UP000188533"/>
    </source>
</evidence>
<keyword evidence="2" id="KW-0732">Signal</keyword>
<dbReference type="EMBL" id="BDGU01000246">
    <property type="protein sequence ID" value="GAW05381.1"/>
    <property type="molecule type" value="Genomic_DNA"/>
</dbReference>
<evidence type="ECO:0000256" key="1">
    <source>
        <dbReference type="SAM" id="MobiDB-lite"/>
    </source>
</evidence>
<evidence type="ECO:0000256" key="2">
    <source>
        <dbReference type="SAM" id="SignalP"/>
    </source>
</evidence>